<protein>
    <recommendedName>
        <fullName evidence="4">Type I restriction modification DNA specificity domain-containing protein</fullName>
    </recommendedName>
</protein>
<evidence type="ECO:0000256" key="3">
    <source>
        <dbReference type="ARBA" id="ARBA00023125"/>
    </source>
</evidence>
<dbReference type="PANTHER" id="PTHR30408">
    <property type="entry name" value="TYPE-1 RESTRICTION ENZYME ECOKI SPECIFICITY PROTEIN"/>
    <property type="match status" value="1"/>
</dbReference>
<dbReference type="InterPro" id="IPR052021">
    <property type="entry name" value="Type-I_RS_S_subunit"/>
</dbReference>
<dbReference type="SUPFAM" id="SSF116734">
    <property type="entry name" value="DNA methylase specificity domain"/>
    <property type="match status" value="2"/>
</dbReference>
<dbReference type="InterPro" id="IPR000055">
    <property type="entry name" value="Restrct_endonuc_typeI_TRD"/>
</dbReference>
<evidence type="ECO:0000259" key="4">
    <source>
        <dbReference type="Pfam" id="PF01420"/>
    </source>
</evidence>
<evidence type="ECO:0000256" key="2">
    <source>
        <dbReference type="ARBA" id="ARBA00022747"/>
    </source>
</evidence>
<feature type="domain" description="Type I restriction modification DNA specificity" evidence="4">
    <location>
        <begin position="71"/>
        <end position="180"/>
    </location>
</feature>
<name>A0ABP6WK19_9ACTN</name>
<keyword evidence="6" id="KW-1185">Reference proteome</keyword>
<comment type="similarity">
    <text evidence="1">Belongs to the type-I restriction system S methylase family.</text>
</comment>
<organism evidence="5 6">
    <name type="scientific">Nonomuraea rosea</name>
    <dbReference type="NCBI Taxonomy" id="638574"/>
    <lineage>
        <taxon>Bacteria</taxon>
        <taxon>Bacillati</taxon>
        <taxon>Actinomycetota</taxon>
        <taxon>Actinomycetes</taxon>
        <taxon>Streptosporangiales</taxon>
        <taxon>Streptosporangiaceae</taxon>
        <taxon>Nonomuraea</taxon>
    </lineage>
</organism>
<evidence type="ECO:0000313" key="6">
    <source>
        <dbReference type="Proteomes" id="UP001500630"/>
    </source>
</evidence>
<dbReference type="CDD" id="cd17249">
    <property type="entry name" value="RMtype1_S_EcoR124I-TRD2-CR2_like"/>
    <property type="match status" value="1"/>
</dbReference>
<gene>
    <name evidence="5" type="ORF">GCM10022419_033210</name>
</gene>
<dbReference type="Gene3D" id="3.90.220.20">
    <property type="entry name" value="DNA methylase specificity domains"/>
    <property type="match status" value="2"/>
</dbReference>
<dbReference type="EMBL" id="BAABDQ010000006">
    <property type="protein sequence ID" value="GAA3550334.1"/>
    <property type="molecule type" value="Genomic_DNA"/>
</dbReference>
<proteinExistence type="inferred from homology"/>
<comment type="caution">
    <text evidence="5">The sequence shown here is derived from an EMBL/GenBank/DDBJ whole genome shotgun (WGS) entry which is preliminary data.</text>
</comment>
<evidence type="ECO:0000313" key="5">
    <source>
        <dbReference type="EMBL" id="GAA3550334.1"/>
    </source>
</evidence>
<accession>A0ABP6WK19</accession>
<sequence length="404" mass="44307">MKVLSSRRYTFSELVDENLIEVGAGRPRSVSSELAILRVADVLDGKIKHAFMVDAPSNPPKETASKVSRPGDVVLTAKGTVGRVAIMPPGGPKYAYSPQLIYFRPTPSGPLLPRYLYYWLKSAEFWAQASHLKSQTDMADFLALSDILSLSIALPQRYGQETIAALLGSLDDKIAVNERTSDTALKLAEALYLREAAHSEWKSIALGDAAIWLSGGTPKTGEPSFWGGEIPWISALSLKSPWIDSSDRNVTDLGTKSGTRLVPAEVVLFVVRGSSLKTEFRIGITQREVAFGQDCKALIPCHQIDPHVLFHGIRSNTQSILEMVDETSIGAGRLSTDLITKLEIRVPQRGDSQLVAELRALDELAATRRAESRSLAELRDTLLPQLMSGRLRVRDAEKIVEDMT</sequence>
<dbReference type="PANTHER" id="PTHR30408:SF12">
    <property type="entry name" value="TYPE I RESTRICTION ENZYME MJAVIII SPECIFICITY SUBUNIT"/>
    <property type="match status" value="1"/>
</dbReference>
<keyword evidence="2" id="KW-0680">Restriction system</keyword>
<dbReference type="InterPro" id="IPR044946">
    <property type="entry name" value="Restrct_endonuc_typeI_TRD_sf"/>
</dbReference>
<dbReference type="CDD" id="cd16961">
    <property type="entry name" value="RMtype1_S_TRD-CR_like"/>
    <property type="match status" value="1"/>
</dbReference>
<dbReference type="Pfam" id="PF01420">
    <property type="entry name" value="Methylase_S"/>
    <property type="match status" value="1"/>
</dbReference>
<dbReference type="Proteomes" id="UP001500630">
    <property type="component" value="Unassembled WGS sequence"/>
</dbReference>
<reference evidence="6" key="1">
    <citation type="journal article" date="2019" name="Int. J. Syst. Evol. Microbiol.">
        <title>The Global Catalogue of Microorganisms (GCM) 10K type strain sequencing project: providing services to taxonomists for standard genome sequencing and annotation.</title>
        <authorList>
            <consortium name="The Broad Institute Genomics Platform"/>
            <consortium name="The Broad Institute Genome Sequencing Center for Infectious Disease"/>
            <person name="Wu L."/>
            <person name="Ma J."/>
        </authorList>
    </citation>
    <scope>NUCLEOTIDE SEQUENCE [LARGE SCALE GENOMIC DNA]</scope>
    <source>
        <strain evidence="6">JCM 17326</strain>
    </source>
</reference>
<keyword evidence="3" id="KW-0238">DNA-binding</keyword>
<dbReference type="RefSeq" id="WP_345562643.1">
    <property type="nucleotide sequence ID" value="NZ_BAABDQ010000006.1"/>
</dbReference>
<evidence type="ECO:0000256" key="1">
    <source>
        <dbReference type="ARBA" id="ARBA00010923"/>
    </source>
</evidence>